<name>A0A9D2G9A2_9FIRM</name>
<reference evidence="1" key="1">
    <citation type="journal article" date="2021" name="PeerJ">
        <title>Extensive microbial diversity within the chicken gut microbiome revealed by metagenomics and culture.</title>
        <authorList>
            <person name="Gilroy R."/>
            <person name="Ravi A."/>
            <person name="Getino M."/>
            <person name="Pursley I."/>
            <person name="Horton D.L."/>
            <person name="Alikhan N.F."/>
            <person name="Baker D."/>
            <person name="Gharbi K."/>
            <person name="Hall N."/>
            <person name="Watson M."/>
            <person name="Adriaenssens E.M."/>
            <person name="Foster-Nyarko E."/>
            <person name="Jarju S."/>
            <person name="Secka A."/>
            <person name="Antonio M."/>
            <person name="Oren A."/>
            <person name="Chaudhuri R.R."/>
            <person name="La Ragione R."/>
            <person name="Hildebrand F."/>
            <person name="Pallen M.J."/>
        </authorList>
    </citation>
    <scope>NUCLEOTIDE SEQUENCE</scope>
    <source>
        <strain evidence="1">CHK196-3914</strain>
    </source>
</reference>
<feature type="non-terminal residue" evidence="1">
    <location>
        <position position="76"/>
    </location>
</feature>
<evidence type="ECO:0000313" key="1">
    <source>
        <dbReference type="EMBL" id="HIZ74762.1"/>
    </source>
</evidence>
<protein>
    <submittedName>
        <fullName evidence="1">GNAT family N-acetyltransferase</fullName>
    </submittedName>
</protein>
<comment type="caution">
    <text evidence="1">The sequence shown here is derived from an EMBL/GenBank/DDBJ whole genome shotgun (WGS) entry which is preliminary data.</text>
</comment>
<dbReference type="AlphaFoldDB" id="A0A9D2G9A2"/>
<proteinExistence type="predicted"/>
<organism evidence="1 2">
    <name type="scientific">Candidatus Mediterraneibacter stercoravium</name>
    <dbReference type="NCBI Taxonomy" id="2838685"/>
    <lineage>
        <taxon>Bacteria</taxon>
        <taxon>Bacillati</taxon>
        <taxon>Bacillota</taxon>
        <taxon>Clostridia</taxon>
        <taxon>Lachnospirales</taxon>
        <taxon>Lachnospiraceae</taxon>
        <taxon>Mediterraneibacter</taxon>
    </lineage>
</organism>
<reference evidence="1" key="2">
    <citation type="submission" date="2021-04" db="EMBL/GenBank/DDBJ databases">
        <authorList>
            <person name="Gilroy R."/>
        </authorList>
    </citation>
    <scope>NUCLEOTIDE SEQUENCE</scope>
    <source>
        <strain evidence="1">CHK196-3914</strain>
    </source>
</reference>
<dbReference type="SUPFAM" id="SSF55729">
    <property type="entry name" value="Acyl-CoA N-acyltransferases (Nat)"/>
    <property type="match status" value="1"/>
</dbReference>
<dbReference type="Proteomes" id="UP000824116">
    <property type="component" value="Unassembled WGS sequence"/>
</dbReference>
<gene>
    <name evidence="1" type="ORF">H9723_05910</name>
</gene>
<dbReference type="EMBL" id="DXAY01000139">
    <property type="protein sequence ID" value="HIZ74762.1"/>
    <property type="molecule type" value="Genomic_DNA"/>
</dbReference>
<dbReference type="Gene3D" id="3.40.630.30">
    <property type="match status" value="1"/>
</dbReference>
<evidence type="ECO:0000313" key="2">
    <source>
        <dbReference type="Proteomes" id="UP000824116"/>
    </source>
</evidence>
<dbReference type="InterPro" id="IPR016181">
    <property type="entry name" value="Acyl_CoA_acyltransferase"/>
</dbReference>
<accession>A0A9D2G9A2</accession>
<sequence>MILRKLEPQERAETRKLWEEVFPEDTKEFLDYYYFVKTGINEIYVIEADGEIRSMIQLNPYKIQIMDRECASHYII</sequence>